<dbReference type="Proteomes" id="UP000072520">
    <property type="component" value="Unassembled WGS sequence"/>
</dbReference>
<organism evidence="1 2">
    <name type="scientific">Pantoea stewartii</name>
    <dbReference type="NCBI Taxonomy" id="66269"/>
    <lineage>
        <taxon>Bacteria</taxon>
        <taxon>Pseudomonadati</taxon>
        <taxon>Pseudomonadota</taxon>
        <taxon>Gammaproteobacteria</taxon>
        <taxon>Enterobacterales</taxon>
        <taxon>Erwiniaceae</taxon>
        <taxon>Pantoea</taxon>
    </lineage>
</organism>
<evidence type="ECO:0000313" key="2">
    <source>
        <dbReference type="Proteomes" id="UP000072520"/>
    </source>
</evidence>
<evidence type="ECO:0000313" key="1">
    <source>
        <dbReference type="EMBL" id="KTS97607.1"/>
    </source>
</evidence>
<name>A0AB34VF77_9GAMM</name>
<dbReference type="EMBL" id="LDSI01000014">
    <property type="protein sequence ID" value="KTS97607.1"/>
    <property type="molecule type" value="Genomic_DNA"/>
</dbReference>
<dbReference type="AlphaFoldDB" id="A0AB34VF77"/>
<comment type="caution">
    <text evidence="1">The sequence shown here is derived from an EMBL/GenBank/DDBJ whole genome shotgun (WGS) entry which is preliminary data.</text>
</comment>
<sequence>MKPFSLLVNHPLDETYLSPPEDFCTEDELPEEETEVRHALTAMYVLTNRLMNISLWDRLFKTRKYLSACRPAAEAQRKLMALANSTPLHKAALRRIVSVMPEDNGGREALMDYLR</sequence>
<gene>
    <name evidence="1" type="ORF">RSA13_10925</name>
</gene>
<proteinExistence type="predicted"/>
<dbReference type="RefSeq" id="WP_058708747.1">
    <property type="nucleotide sequence ID" value="NZ_LDSI01000014.1"/>
</dbReference>
<reference evidence="1 2" key="1">
    <citation type="journal article" date="2016" name="Front. Microbiol.">
        <title>Genomic Resource of Rice Seed Associated Bacteria.</title>
        <authorList>
            <person name="Midha S."/>
            <person name="Bansal K."/>
            <person name="Sharma S."/>
            <person name="Kumar N."/>
            <person name="Patil P.P."/>
            <person name="Chaudhry V."/>
            <person name="Patil P.B."/>
        </authorList>
    </citation>
    <scope>NUCLEOTIDE SEQUENCE [LARGE SCALE GENOMIC DNA]</scope>
    <source>
        <strain evidence="1 2">RSA13</strain>
    </source>
</reference>
<protein>
    <submittedName>
        <fullName evidence="1">Uncharacterized protein</fullName>
    </submittedName>
</protein>
<accession>A0AB34VF77</accession>